<organism evidence="1 2">
    <name type="scientific">Pyricularia oryzae</name>
    <name type="common">Rice blast fungus</name>
    <name type="synonym">Magnaporthe oryzae</name>
    <dbReference type="NCBI Taxonomy" id="318829"/>
    <lineage>
        <taxon>Eukaryota</taxon>
        <taxon>Fungi</taxon>
        <taxon>Dikarya</taxon>
        <taxon>Ascomycota</taxon>
        <taxon>Pezizomycotina</taxon>
        <taxon>Sordariomycetes</taxon>
        <taxon>Sordariomycetidae</taxon>
        <taxon>Magnaporthales</taxon>
        <taxon>Pyriculariaceae</taxon>
        <taxon>Pyricularia</taxon>
    </lineage>
</organism>
<protein>
    <submittedName>
        <fullName evidence="1">Uncharacterized protein</fullName>
    </submittedName>
</protein>
<name>A0A4P7NJM4_PYROR</name>
<dbReference type="EMBL" id="CP034208">
    <property type="protein sequence ID" value="QBZ62277.1"/>
    <property type="molecule type" value="Genomic_DNA"/>
</dbReference>
<gene>
    <name evidence="1" type="ORF">PoMZ_11155</name>
</gene>
<dbReference type="AlphaFoldDB" id="A0A4P7NJM4"/>
<accession>A0A4P7NJM4</accession>
<evidence type="ECO:0000313" key="1">
    <source>
        <dbReference type="EMBL" id="QBZ62277.1"/>
    </source>
</evidence>
<evidence type="ECO:0000313" key="2">
    <source>
        <dbReference type="Proteomes" id="UP000294847"/>
    </source>
</evidence>
<sequence length="153" mass="17184">MNTAREVPFQVYFYETPGLAGAIRPLTHVNPNTTSAVDPPAVAPLQALSDPQRAPAHQPEACVTFSRCRLPAHPNLILEQDEFVVVYELTETDRTVIFGRYGGFWCFHNLVILGRVSIDYLGDIHCPTRMTFLSYGYQVDKASRRPDGVLRSF</sequence>
<proteinExistence type="predicted"/>
<reference evidence="1 2" key="1">
    <citation type="journal article" date="2019" name="Mol. Biol. Evol.">
        <title>Blast fungal genomes show frequent chromosomal changes, gene gains and losses, and effector gene turnover.</title>
        <authorList>
            <person name="Gomez Luciano L.B."/>
            <person name="Jason Tsai I."/>
            <person name="Chuma I."/>
            <person name="Tosa Y."/>
            <person name="Chen Y.H."/>
            <person name="Li J.Y."/>
            <person name="Li M.Y."/>
            <person name="Jade Lu M.Y."/>
            <person name="Nakayashiki H."/>
            <person name="Li W.H."/>
        </authorList>
    </citation>
    <scope>NUCLEOTIDE SEQUENCE [LARGE SCALE GENOMIC DNA]</scope>
    <source>
        <strain evidence="1">MZ5-1-6</strain>
    </source>
</reference>
<dbReference type="Proteomes" id="UP000294847">
    <property type="component" value="Chromosome 5"/>
</dbReference>